<feature type="transmembrane region" description="Helical" evidence="1">
    <location>
        <begin position="33"/>
        <end position="55"/>
    </location>
</feature>
<keyword evidence="1" id="KW-0812">Transmembrane</keyword>
<sequence>RRFKAQRMLVGLWEALYWIERGRMERVVVEMDAQVIVSACYQFIGVIGGIWFGGVKGRWRPFIKMEAA</sequence>
<dbReference type="EMBL" id="ASHM01174030">
    <property type="protein sequence ID" value="PNX65044.1"/>
    <property type="molecule type" value="Genomic_DNA"/>
</dbReference>
<protein>
    <submittedName>
        <fullName evidence="2">Uncharacterized protein</fullName>
    </submittedName>
</protein>
<reference evidence="2 3" key="2">
    <citation type="journal article" date="2017" name="Front. Plant Sci.">
        <title>Gene Classification and Mining of Molecular Markers Useful in Red Clover (Trifolium pratense) Breeding.</title>
        <authorList>
            <person name="Istvanek J."/>
            <person name="Dluhosova J."/>
            <person name="Dluhos P."/>
            <person name="Patkova L."/>
            <person name="Nedelnik J."/>
            <person name="Repkova J."/>
        </authorList>
    </citation>
    <scope>NUCLEOTIDE SEQUENCE [LARGE SCALE GENOMIC DNA]</scope>
    <source>
        <strain evidence="3">cv. Tatra</strain>
        <tissue evidence="2">Young leaves</tissue>
    </source>
</reference>
<name>A0A2K3KFG4_TRIPR</name>
<evidence type="ECO:0000256" key="1">
    <source>
        <dbReference type="SAM" id="Phobius"/>
    </source>
</evidence>
<keyword evidence="1" id="KW-0472">Membrane</keyword>
<proteinExistence type="predicted"/>
<keyword evidence="1" id="KW-1133">Transmembrane helix</keyword>
<organism evidence="2 3">
    <name type="scientific">Trifolium pratense</name>
    <name type="common">Red clover</name>
    <dbReference type="NCBI Taxonomy" id="57577"/>
    <lineage>
        <taxon>Eukaryota</taxon>
        <taxon>Viridiplantae</taxon>
        <taxon>Streptophyta</taxon>
        <taxon>Embryophyta</taxon>
        <taxon>Tracheophyta</taxon>
        <taxon>Spermatophyta</taxon>
        <taxon>Magnoliopsida</taxon>
        <taxon>eudicotyledons</taxon>
        <taxon>Gunneridae</taxon>
        <taxon>Pentapetalae</taxon>
        <taxon>rosids</taxon>
        <taxon>fabids</taxon>
        <taxon>Fabales</taxon>
        <taxon>Fabaceae</taxon>
        <taxon>Papilionoideae</taxon>
        <taxon>50 kb inversion clade</taxon>
        <taxon>NPAAA clade</taxon>
        <taxon>Hologalegina</taxon>
        <taxon>IRL clade</taxon>
        <taxon>Trifolieae</taxon>
        <taxon>Trifolium</taxon>
    </lineage>
</organism>
<evidence type="ECO:0000313" key="3">
    <source>
        <dbReference type="Proteomes" id="UP000236291"/>
    </source>
</evidence>
<comment type="caution">
    <text evidence="2">The sequence shown here is derived from an EMBL/GenBank/DDBJ whole genome shotgun (WGS) entry which is preliminary data.</text>
</comment>
<feature type="non-terminal residue" evidence="2">
    <location>
        <position position="1"/>
    </location>
</feature>
<gene>
    <name evidence="2" type="ORF">L195_g062406</name>
</gene>
<reference evidence="2 3" key="1">
    <citation type="journal article" date="2014" name="Am. J. Bot.">
        <title>Genome assembly and annotation for red clover (Trifolium pratense; Fabaceae).</title>
        <authorList>
            <person name="Istvanek J."/>
            <person name="Jaros M."/>
            <person name="Krenek A."/>
            <person name="Repkova J."/>
        </authorList>
    </citation>
    <scope>NUCLEOTIDE SEQUENCE [LARGE SCALE GENOMIC DNA]</scope>
    <source>
        <strain evidence="3">cv. Tatra</strain>
        <tissue evidence="2">Young leaves</tissue>
    </source>
</reference>
<dbReference type="AlphaFoldDB" id="A0A2K3KFG4"/>
<dbReference type="Proteomes" id="UP000236291">
    <property type="component" value="Unassembled WGS sequence"/>
</dbReference>
<evidence type="ECO:0000313" key="2">
    <source>
        <dbReference type="EMBL" id="PNX65044.1"/>
    </source>
</evidence>
<accession>A0A2K3KFG4</accession>